<dbReference type="RefSeq" id="WP_169802031.1">
    <property type="nucleotide sequence ID" value="NZ_BAQB01000005.1"/>
</dbReference>
<dbReference type="InterPro" id="IPR006837">
    <property type="entry name" value="Divergent_DAC"/>
</dbReference>
<name>A0ABQ0QHM0_9PROT</name>
<dbReference type="PANTHER" id="PTHR30105:SF2">
    <property type="entry name" value="DIVERGENT POLYSACCHARIDE DEACETYLASE SUPERFAMILY"/>
    <property type="match status" value="1"/>
</dbReference>
<dbReference type="SUPFAM" id="SSF88713">
    <property type="entry name" value="Glycoside hydrolase/deacetylase"/>
    <property type="match status" value="1"/>
</dbReference>
<feature type="region of interest" description="Disordered" evidence="1">
    <location>
        <begin position="153"/>
        <end position="174"/>
    </location>
</feature>
<evidence type="ECO:0000313" key="3">
    <source>
        <dbReference type="Proteomes" id="UP001062443"/>
    </source>
</evidence>
<dbReference type="EMBL" id="BAQB01000005">
    <property type="protein sequence ID" value="GBR45112.1"/>
    <property type="molecule type" value="Genomic_DNA"/>
</dbReference>
<dbReference type="Proteomes" id="UP001062443">
    <property type="component" value="Unassembled WGS sequence"/>
</dbReference>
<dbReference type="Pfam" id="PF04748">
    <property type="entry name" value="Polysacc_deac_2"/>
    <property type="match status" value="1"/>
</dbReference>
<proteinExistence type="predicted"/>
<evidence type="ECO:0008006" key="4">
    <source>
        <dbReference type="Google" id="ProtNLM"/>
    </source>
</evidence>
<gene>
    <name evidence="2" type="ORF">AA106556_0656</name>
</gene>
<dbReference type="InterPro" id="IPR011330">
    <property type="entry name" value="Glyco_hydro/deAcase_b/a-brl"/>
</dbReference>
<comment type="caution">
    <text evidence="2">The sequence shown here is derived from an EMBL/GenBank/DDBJ whole genome shotgun (WGS) entry which is preliminary data.</text>
</comment>
<dbReference type="Gene3D" id="3.20.20.370">
    <property type="entry name" value="Glycoside hydrolase/deacetylase"/>
    <property type="match status" value="1"/>
</dbReference>
<dbReference type="PANTHER" id="PTHR30105">
    <property type="entry name" value="UNCHARACTERIZED YIBQ-RELATED"/>
    <property type="match status" value="1"/>
</dbReference>
<evidence type="ECO:0000256" key="1">
    <source>
        <dbReference type="SAM" id="MobiDB-lite"/>
    </source>
</evidence>
<evidence type="ECO:0000313" key="2">
    <source>
        <dbReference type="EMBL" id="GBR45112.1"/>
    </source>
</evidence>
<accession>A0ABQ0QHM0</accession>
<keyword evidence="3" id="KW-1185">Reference proteome</keyword>
<protein>
    <recommendedName>
        <fullName evidence="4">Divergent polysaccharide deacetylase</fullName>
    </recommendedName>
</protein>
<organism evidence="2 3">
    <name type="scientific">Neokomagataea tanensis NBRC 106556</name>
    <dbReference type="NCBI Taxonomy" id="1223519"/>
    <lineage>
        <taxon>Bacteria</taxon>
        <taxon>Pseudomonadati</taxon>
        <taxon>Pseudomonadota</taxon>
        <taxon>Alphaproteobacteria</taxon>
        <taxon>Acetobacterales</taxon>
        <taxon>Acetobacteraceae</taxon>
        <taxon>Neokomagataea</taxon>
    </lineage>
</organism>
<reference evidence="2" key="1">
    <citation type="submission" date="2013-04" db="EMBL/GenBank/DDBJ databases">
        <title>The genome sequencing project of 58 acetic acid bacteria.</title>
        <authorList>
            <person name="Okamoto-Kainuma A."/>
            <person name="Ishikawa M."/>
            <person name="Umino S."/>
            <person name="Koizumi Y."/>
            <person name="Shiwa Y."/>
            <person name="Yoshikawa H."/>
            <person name="Matsutani M."/>
            <person name="Matsushita K."/>
        </authorList>
    </citation>
    <scope>NUCLEOTIDE SEQUENCE</scope>
    <source>
        <strain evidence="2">NBRC 106556</strain>
    </source>
</reference>
<sequence>MGKALVLFWGGILTIGSALALTIHHFAPSPQAELHHIPPPNTQPPQPHIAASSALPLTAATVASSAILPTPPPKNKPIPPLSPLEAAAQAHRIPLAIMLAGYGYSAQLSHEALLTLPAPVAFSISPYLTSLPALIPPSRAAQHEVYMSLPMRSIDPDHTDTGSQTLGTGESPAHEQQKLSWWLSRSQNITGMTDVTGAGCTQTDNTYLQSQEFHDIAETITRHGLLYFNGDSTSERPTRGITATQCLNGDTTPEELTQSLNSLTPSTQAHGAIILVITPLTPAALHSLTAWLHSASAAHFYLTPPSALADTPPLSTH</sequence>